<comment type="caution">
    <text evidence="18">The sequence shown here is derived from an EMBL/GenBank/DDBJ whole genome shotgun (WGS) entry which is preliminary data.</text>
</comment>
<keyword evidence="8" id="KW-0133">Cell shape</keyword>
<dbReference type="GO" id="GO:0008955">
    <property type="term" value="F:peptidoglycan glycosyltransferase activity"/>
    <property type="evidence" value="ECO:0007669"/>
    <property type="project" value="UniProtKB-EC"/>
</dbReference>
<evidence type="ECO:0000256" key="14">
    <source>
        <dbReference type="SAM" id="MobiDB-lite"/>
    </source>
</evidence>
<feature type="transmembrane region" description="Helical" evidence="15">
    <location>
        <begin position="21"/>
        <end position="45"/>
    </location>
</feature>
<evidence type="ECO:0000256" key="10">
    <source>
        <dbReference type="ARBA" id="ARBA00023268"/>
    </source>
</evidence>
<dbReference type="GO" id="GO:0009252">
    <property type="term" value="P:peptidoglycan biosynthetic process"/>
    <property type="evidence" value="ECO:0007669"/>
    <property type="project" value="UniProtKB-KW"/>
</dbReference>
<dbReference type="AlphaFoldDB" id="A0A840I968"/>
<comment type="similarity">
    <text evidence="1">In the C-terminal section; belongs to the transpeptidase family.</text>
</comment>
<dbReference type="InterPro" id="IPR023346">
    <property type="entry name" value="Lysozyme-like_dom_sf"/>
</dbReference>
<sequence length="729" mass="77912">MSRRERQKRRRRKNGRPLRRAVVVVVTLTVVAAIAGGAAFASWVVSVVNDTPDIEALREQPAGAVSTVYASDGTRLGFIAGDILRTPVKSRQIPLVMKRATVAIEDRRFYSHSGVDYVGVVRAAVKNVTEDRASQGGSTLTMQLVRNLYIPENRFKKSWTRKIREAKLADELEKQHTKDWILTSYLNNVPFGTVGGQEAIGVQAAARVFFDKQASQLTLSEAALLAGLPQAPSSYNPFDNPRDARRRRGDVLRAMADARYITAAEAAEAQQAPLGVKQNGYYRQRKEPFVFDYVRQQLIRRYGPEVVRAGGLKVYTSIDLKKQEAARAAIARILYDPADPPAAIVTTDVANGRILAMASSARYGDDSDGGTNYNYAASAKRQPGSTFKTMVLMAALRKGIDPDSTYYASRPLQAGWYSGDPTYSVKTFGNSYSGNMSLTSATLSSDNTVYAQLAVDVGPDAVRQAAYDMGVTSRLDGFLAEALGGLRHGVTVLEMANAYGTIANGGVRMKPTVIVRVKHPDGRVDEIADAMYKKRKRTFSAAEAAEARKVLEANITSGTGRSASIGCAAGGKTGTTSDIKDAWFVGFTPRLSTAVWMGYRTPQEMVVHGMSVQGGTFPAPIWGAYMSTARGDYCGADWPDAPAFQSQSFFGRYATTGRGDSDDDYSSDGDSSDGAGYDGASYDGAAADGSTGGDDGAYARPPQGEPEIQTPAGAGGTGAEGGGAGAPTG</sequence>
<feature type="compositionally biased region" description="Acidic residues" evidence="14">
    <location>
        <begin position="661"/>
        <end position="671"/>
    </location>
</feature>
<comment type="catalytic activity">
    <reaction evidence="12">
        <text>Preferential cleavage: (Ac)2-L-Lys-D-Ala-|-D-Ala. Also transpeptidation of peptidyl-alanyl moieties that are N-acyl substituents of D-alanine.</text>
        <dbReference type="EC" id="3.4.16.4"/>
    </reaction>
</comment>
<dbReference type="GO" id="GO:0008360">
    <property type="term" value="P:regulation of cell shape"/>
    <property type="evidence" value="ECO:0007669"/>
    <property type="project" value="UniProtKB-KW"/>
</dbReference>
<dbReference type="InterPro" id="IPR036950">
    <property type="entry name" value="PBP_transglycosylase"/>
</dbReference>
<organism evidence="18 19">
    <name type="scientific">Conexibacter arvalis</name>
    <dbReference type="NCBI Taxonomy" id="912552"/>
    <lineage>
        <taxon>Bacteria</taxon>
        <taxon>Bacillati</taxon>
        <taxon>Actinomycetota</taxon>
        <taxon>Thermoleophilia</taxon>
        <taxon>Solirubrobacterales</taxon>
        <taxon>Conexibacteraceae</taxon>
        <taxon>Conexibacter</taxon>
    </lineage>
</organism>
<feature type="domain" description="Glycosyl transferase family 51" evidence="17">
    <location>
        <begin position="84"/>
        <end position="255"/>
    </location>
</feature>
<evidence type="ECO:0000256" key="6">
    <source>
        <dbReference type="ARBA" id="ARBA00022679"/>
    </source>
</evidence>
<feature type="compositionally biased region" description="Gly residues" evidence="14">
    <location>
        <begin position="713"/>
        <end position="729"/>
    </location>
</feature>
<dbReference type="SUPFAM" id="SSF53955">
    <property type="entry name" value="Lysozyme-like"/>
    <property type="match status" value="1"/>
</dbReference>
<evidence type="ECO:0000256" key="12">
    <source>
        <dbReference type="ARBA" id="ARBA00034000"/>
    </source>
</evidence>
<keyword evidence="3" id="KW-0121">Carboxypeptidase</keyword>
<keyword evidence="9" id="KW-0573">Peptidoglycan synthesis</keyword>
<dbReference type="InterPro" id="IPR001460">
    <property type="entry name" value="PCN-bd_Tpept"/>
</dbReference>
<keyword evidence="15" id="KW-1133">Transmembrane helix</keyword>
<dbReference type="GO" id="GO:0030288">
    <property type="term" value="C:outer membrane-bounded periplasmic space"/>
    <property type="evidence" value="ECO:0007669"/>
    <property type="project" value="TreeGrafter"/>
</dbReference>
<evidence type="ECO:0000256" key="15">
    <source>
        <dbReference type="SAM" id="Phobius"/>
    </source>
</evidence>
<evidence type="ECO:0000313" key="19">
    <source>
        <dbReference type="Proteomes" id="UP000585272"/>
    </source>
</evidence>
<dbReference type="GO" id="GO:0006508">
    <property type="term" value="P:proteolysis"/>
    <property type="evidence" value="ECO:0007669"/>
    <property type="project" value="UniProtKB-KW"/>
</dbReference>
<comment type="similarity">
    <text evidence="2">In the N-terminal section; belongs to the glycosyltransferase 51 family.</text>
</comment>
<keyword evidence="4" id="KW-0645">Protease</keyword>
<dbReference type="FunFam" id="1.10.3810.10:FF:000001">
    <property type="entry name" value="Penicillin-binding protein 1A"/>
    <property type="match status" value="1"/>
</dbReference>
<evidence type="ECO:0000256" key="4">
    <source>
        <dbReference type="ARBA" id="ARBA00022670"/>
    </source>
</evidence>
<keyword evidence="15" id="KW-0472">Membrane</keyword>
<evidence type="ECO:0000256" key="1">
    <source>
        <dbReference type="ARBA" id="ARBA00007090"/>
    </source>
</evidence>
<evidence type="ECO:0000256" key="8">
    <source>
        <dbReference type="ARBA" id="ARBA00022960"/>
    </source>
</evidence>
<reference evidence="18 19" key="1">
    <citation type="submission" date="2020-08" db="EMBL/GenBank/DDBJ databases">
        <title>Genomic Encyclopedia of Archaeal and Bacterial Type Strains, Phase II (KMG-II): from individual species to whole genera.</title>
        <authorList>
            <person name="Goeker M."/>
        </authorList>
    </citation>
    <scope>NUCLEOTIDE SEQUENCE [LARGE SCALE GENOMIC DNA]</scope>
    <source>
        <strain evidence="18 19">DSM 23288</strain>
    </source>
</reference>
<dbReference type="Pfam" id="PF00905">
    <property type="entry name" value="Transpeptidase"/>
    <property type="match status" value="1"/>
</dbReference>
<comment type="catalytic activity">
    <reaction evidence="13">
        <text>[GlcNAc-(1-&gt;4)-Mur2Ac(oyl-L-Ala-gamma-D-Glu-L-Lys-D-Ala-D-Ala)](n)-di-trans,octa-cis-undecaprenyl diphosphate + beta-D-GlcNAc-(1-&gt;4)-Mur2Ac(oyl-L-Ala-gamma-D-Glu-L-Lys-D-Ala-D-Ala)-di-trans,octa-cis-undecaprenyl diphosphate = [GlcNAc-(1-&gt;4)-Mur2Ac(oyl-L-Ala-gamma-D-Glu-L-Lys-D-Ala-D-Ala)](n+1)-di-trans,octa-cis-undecaprenyl diphosphate + di-trans,octa-cis-undecaprenyl diphosphate + H(+)</text>
        <dbReference type="Rhea" id="RHEA:23708"/>
        <dbReference type="Rhea" id="RHEA-COMP:9602"/>
        <dbReference type="Rhea" id="RHEA-COMP:9603"/>
        <dbReference type="ChEBI" id="CHEBI:15378"/>
        <dbReference type="ChEBI" id="CHEBI:58405"/>
        <dbReference type="ChEBI" id="CHEBI:60033"/>
        <dbReference type="ChEBI" id="CHEBI:78435"/>
        <dbReference type="EC" id="2.4.99.28"/>
    </reaction>
</comment>
<evidence type="ECO:0000256" key="2">
    <source>
        <dbReference type="ARBA" id="ARBA00007739"/>
    </source>
</evidence>
<dbReference type="EC" id="2.4.1.-" evidence="18"/>
<dbReference type="GO" id="GO:0008658">
    <property type="term" value="F:penicillin binding"/>
    <property type="evidence" value="ECO:0007669"/>
    <property type="project" value="InterPro"/>
</dbReference>
<keyword evidence="10" id="KW-0511">Multifunctional enzyme</keyword>
<dbReference type="InterPro" id="IPR001264">
    <property type="entry name" value="Glyco_trans_51"/>
</dbReference>
<proteinExistence type="inferred from homology"/>
<keyword evidence="6 18" id="KW-0808">Transferase</keyword>
<evidence type="ECO:0000256" key="13">
    <source>
        <dbReference type="ARBA" id="ARBA00049902"/>
    </source>
</evidence>
<dbReference type="GO" id="GO:0071555">
    <property type="term" value="P:cell wall organization"/>
    <property type="evidence" value="ECO:0007669"/>
    <property type="project" value="UniProtKB-KW"/>
</dbReference>
<feature type="region of interest" description="Disordered" evidence="14">
    <location>
        <begin position="655"/>
        <end position="729"/>
    </location>
</feature>
<keyword evidence="15" id="KW-0812">Transmembrane</keyword>
<accession>A0A840I968</accession>
<dbReference type="PANTHER" id="PTHR32282">
    <property type="entry name" value="BINDING PROTEIN TRANSPEPTIDASE, PUTATIVE-RELATED"/>
    <property type="match status" value="1"/>
</dbReference>
<dbReference type="SUPFAM" id="SSF56601">
    <property type="entry name" value="beta-lactamase/transpeptidase-like"/>
    <property type="match status" value="1"/>
</dbReference>
<keyword evidence="5 18" id="KW-0328">Glycosyltransferase</keyword>
<evidence type="ECO:0000313" key="18">
    <source>
        <dbReference type="EMBL" id="MBB4661102.1"/>
    </source>
</evidence>
<dbReference type="GO" id="GO:0009002">
    <property type="term" value="F:serine-type D-Ala-D-Ala carboxypeptidase activity"/>
    <property type="evidence" value="ECO:0007669"/>
    <property type="project" value="UniProtKB-EC"/>
</dbReference>
<name>A0A840I968_9ACTN</name>
<keyword evidence="19" id="KW-1185">Reference proteome</keyword>
<dbReference type="InterPro" id="IPR050396">
    <property type="entry name" value="Glycosyltr_51/Transpeptidase"/>
</dbReference>
<dbReference type="RefSeq" id="WP_183338979.1">
    <property type="nucleotide sequence ID" value="NZ_JACHNU010000001.1"/>
</dbReference>
<evidence type="ECO:0000256" key="9">
    <source>
        <dbReference type="ARBA" id="ARBA00022984"/>
    </source>
</evidence>
<dbReference type="EC" id="3.4.-.-" evidence="18"/>
<evidence type="ECO:0000256" key="3">
    <source>
        <dbReference type="ARBA" id="ARBA00022645"/>
    </source>
</evidence>
<keyword evidence="7 18" id="KW-0378">Hydrolase</keyword>
<dbReference type="EMBL" id="JACHNU010000001">
    <property type="protein sequence ID" value="MBB4661102.1"/>
    <property type="molecule type" value="Genomic_DNA"/>
</dbReference>
<dbReference type="InterPro" id="IPR012338">
    <property type="entry name" value="Beta-lactam/transpept-like"/>
</dbReference>
<dbReference type="Pfam" id="PF00912">
    <property type="entry name" value="Transgly"/>
    <property type="match status" value="1"/>
</dbReference>
<gene>
    <name evidence="18" type="ORF">BDZ31_000675</name>
</gene>
<dbReference type="Gene3D" id="1.10.3810.10">
    <property type="entry name" value="Biosynthetic peptidoglycan transglycosylase-like"/>
    <property type="match status" value="1"/>
</dbReference>
<dbReference type="PANTHER" id="PTHR32282:SF33">
    <property type="entry name" value="PEPTIDOGLYCAN GLYCOSYLTRANSFERASE"/>
    <property type="match status" value="1"/>
</dbReference>
<dbReference type="Gene3D" id="3.40.710.10">
    <property type="entry name" value="DD-peptidase/beta-lactamase superfamily"/>
    <property type="match status" value="1"/>
</dbReference>
<dbReference type="Proteomes" id="UP000585272">
    <property type="component" value="Unassembled WGS sequence"/>
</dbReference>
<evidence type="ECO:0000259" key="16">
    <source>
        <dbReference type="Pfam" id="PF00905"/>
    </source>
</evidence>
<protein>
    <submittedName>
        <fullName evidence="18">Penicillin-binding protein 1A</fullName>
        <ecNumber evidence="18">2.4.1.-</ecNumber>
        <ecNumber evidence="18">3.4.-.-</ecNumber>
    </submittedName>
</protein>
<evidence type="ECO:0000256" key="5">
    <source>
        <dbReference type="ARBA" id="ARBA00022676"/>
    </source>
</evidence>
<evidence type="ECO:0000256" key="7">
    <source>
        <dbReference type="ARBA" id="ARBA00022801"/>
    </source>
</evidence>
<keyword evidence="11" id="KW-0961">Cell wall biogenesis/degradation</keyword>
<evidence type="ECO:0000256" key="11">
    <source>
        <dbReference type="ARBA" id="ARBA00023316"/>
    </source>
</evidence>
<feature type="domain" description="Penicillin-binding protein transpeptidase" evidence="16">
    <location>
        <begin position="343"/>
        <end position="601"/>
    </location>
</feature>
<evidence type="ECO:0000259" key="17">
    <source>
        <dbReference type="Pfam" id="PF00912"/>
    </source>
</evidence>
<feature type="compositionally biased region" description="Low complexity" evidence="14">
    <location>
        <begin position="672"/>
        <end position="689"/>
    </location>
</feature>